<dbReference type="Gene3D" id="1.10.10.10">
    <property type="entry name" value="Winged helix-like DNA-binding domain superfamily/Winged helix DNA-binding domain"/>
    <property type="match status" value="1"/>
</dbReference>
<dbReference type="InterPro" id="IPR036388">
    <property type="entry name" value="WH-like_DNA-bd_sf"/>
</dbReference>
<reference evidence="2 3" key="1">
    <citation type="submission" date="2021-06" db="EMBL/GenBank/DDBJ databases">
        <title>Halomicroarcula sp. a new haloarchaeum isolated from saline soil.</title>
        <authorList>
            <person name="Duran-Viseras A."/>
            <person name="Sanchez-Porro C."/>
            <person name="Ventosa A."/>
        </authorList>
    </citation>
    <scope>NUCLEOTIDE SEQUENCE [LARGE SCALE GENOMIC DNA]</scope>
    <source>
        <strain evidence="2 3">F13</strain>
    </source>
</reference>
<evidence type="ECO:0000313" key="2">
    <source>
        <dbReference type="EMBL" id="MBX0325521.1"/>
    </source>
</evidence>
<dbReference type="InterPro" id="IPR000835">
    <property type="entry name" value="HTH_MarR-typ"/>
</dbReference>
<dbReference type="EMBL" id="RKLR01000015">
    <property type="protein sequence ID" value="MBX0325521.1"/>
    <property type="molecule type" value="Genomic_DNA"/>
</dbReference>
<dbReference type="InterPro" id="IPR011991">
    <property type="entry name" value="ArsR-like_HTH"/>
</dbReference>
<feature type="domain" description="HTH marR-type" evidence="1">
    <location>
        <begin position="29"/>
        <end position="73"/>
    </location>
</feature>
<evidence type="ECO:0000259" key="1">
    <source>
        <dbReference type="Pfam" id="PF12802"/>
    </source>
</evidence>
<dbReference type="RefSeq" id="WP_220620383.1">
    <property type="nucleotide sequence ID" value="NZ_RKLR01000015.1"/>
</dbReference>
<dbReference type="InterPro" id="IPR036390">
    <property type="entry name" value="WH_DNA-bd_sf"/>
</dbReference>
<dbReference type="SUPFAM" id="SSF46785">
    <property type="entry name" value="Winged helix' DNA-binding domain"/>
    <property type="match status" value="1"/>
</dbReference>
<proteinExistence type="predicted"/>
<dbReference type="CDD" id="cd00090">
    <property type="entry name" value="HTH_ARSR"/>
    <property type="match status" value="1"/>
</dbReference>
<sequence length="88" mass="10110">MRPRNLPEHRRSQLSECPPSAKLIYITLVHEGPLTQGQLVDETTLPKRTVRSALDRLERLGFVDSEVHFPDARKKVFQLFVDESEPDA</sequence>
<accession>A0AAW4PWG3</accession>
<evidence type="ECO:0000313" key="3">
    <source>
        <dbReference type="Proteomes" id="UP001430377"/>
    </source>
</evidence>
<dbReference type="GO" id="GO:0003700">
    <property type="term" value="F:DNA-binding transcription factor activity"/>
    <property type="evidence" value="ECO:0007669"/>
    <property type="project" value="InterPro"/>
</dbReference>
<comment type="caution">
    <text evidence="2">The sequence shown here is derived from an EMBL/GenBank/DDBJ whole genome shotgun (WGS) entry which is preliminary data.</text>
</comment>
<name>A0AAW4PWG3_9EURY</name>
<protein>
    <submittedName>
        <fullName evidence="2">Winged helix-turn-helix domain-containing protein</fullName>
    </submittedName>
</protein>
<keyword evidence="3" id="KW-1185">Reference proteome</keyword>
<gene>
    <name evidence="2" type="ORF">EGH21_21075</name>
</gene>
<dbReference type="Proteomes" id="UP001430377">
    <property type="component" value="Unassembled WGS sequence"/>
</dbReference>
<dbReference type="AlphaFoldDB" id="A0AAW4PWG3"/>
<organism evidence="2 3">
    <name type="scientific">Haloarcula rubra</name>
    <dbReference type="NCBI Taxonomy" id="2487747"/>
    <lineage>
        <taxon>Archaea</taxon>
        <taxon>Methanobacteriati</taxon>
        <taxon>Methanobacteriota</taxon>
        <taxon>Stenosarchaea group</taxon>
        <taxon>Halobacteria</taxon>
        <taxon>Halobacteriales</taxon>
        <taxon>Haloarculaceae</taxon>
        <taxon>Haloarcula</taxon>
    </lineage>
</organism>
<dbReference type="Pfam" id="PF12802">
    <property type="entry name" value="MarR_2"/>
    <property type="match status" value="1"/>
</dbReference>